<gene>
    <name evidence="5" type="ORF">DM02DRAFT_677192</name>
</gene>
<keyword evidence="6" id="KW-1185">Reference proteome</keyword>
<dbReference type="GO" id="GO:0004197">
    <property type="term" value="F:cysteine-type endopeptidase activity"/>
    <property type="evidence" value="ECO:0007669"/>
    <property type="project" value="InterPro"/>
</dbReference>
<keyword evidence="2" id="KW-1133">Transmembrane helix</keyword>
<accession>A0A2V1D4I9</accession>
<dbReference type="Gene3D" id="3.40.50.1460">
    <property type="match status" value="1"/>
</dbReference>
<evidence type="ECO:0000313" key="5">
    <source>
        <dbReference type="EMBL" id="PVH92912.1"/>
    </source>
</evidence>
<feature type="domain" description="Peptidase C14 caspase" evidence="3">
    <location>
        <begin position="7"/>
        <end position="246"/>
    </location>
</feature>
<dbReference type="InterPro" id="IPR046529">
    <property type="entry name" value="DUF6594"/>
</dbReference>
<comment type="similarity">
    <text evidence="1">Belongs to the peptidase C14B family.</text>
</comment>
<dbReference type="EMBL" id="KZ805634">
    <property type="protein sequence ID" value="PVH92912.1"/>
    <property type="molecule type" value="Genomic_DNA"/>
</dbReference>
<dbReference type="AlphaFoldDB" id="A0A2V1D4I9"/>
<evidence type="ECO:0000313" key="6">
    <source>
        <dbReference type="Proteomes" id="UP000244855"/>
    </source>
</evidence>
<dbReference type="Pfam" id="PF00656">
    <property type="entry name" value="Peptidase_C14"/>
    <property type="match status" value="1"/>
</dbReference>
<keyword evidence="2" id="KW-0812">Transmembrane</keyword>
<dbReference type="Pfam" id="PF20237">
    <property type="entry name" value="DUF6594"/>
    <property type="match status" value="1"/>
</dbReference>
<dbReference type="GO" id="GO:0005737">
    <property type="term" value="C:cytoplasm"/>
    <property type="evidence" value="ECO:0007669"/>
    <property type="project" value="TreeGrafter"/>
</dbReference>
<dbReference type="Proteomes" id="UP000244855">
    <property type="component" value="Unassembled WGS sequence"/>
</dbReference>
<dbReference type="OrthoDB" id="3223806at2759"/>
<reference evidence="5 6" key="1">
    <citation type="journal article" date="2018" name="Sci. Rep.">
        <title>Comparative genomics provides insights into the lifestyle and reveals functional heterogeneity of dark septate endophytic fungi.</title>
        <authorList>
            <person name="Knapp D.G."/>
            <person name="Nemeth J.B."/>
            <person name="Barry K."/>
            <person name="Hainaut M."/>
            <person name="Henrissat B."/>
            <person name="Johnson J."/>
            <person name="Kuo A."/>
            <person name="Lim J.H.P."/>
            <person name="Lipzen A."/>
            <person name="Nolan M."/>
            <person name="Ohm R.A."/>
            <person name="Tamas L."/>
            <person name="Grigoriev I.V."/>
            <person name="Spatafora J.W."/>
            <person name="Nagy L.G."/>
            <person name="Kovacs G.M."/>
        </authorList>
    </citation>
    <scope>NUCLEOTIDE SEQUENCE [LARGE SCALE GENOMIC DNA]</scope>
    <source>
        <strain evidence="5 6">DSE2036</strain>
    </source>
</reference>
<evidence type="ECO:0000259" key="3">
    <source>
        <dbReference type="Pfam" id="PF00656"/>
    </source>
</evidence>
<dbReference type="PANTHER" id="PTHR48104">
    <property type="entry name" value="METACASPASE-4"/>
    <property type="match status" value="1"/>
</dbReference>
<feature type="domain" description="DUF6594" evidence="4">
    <location>
        <begin position="680"/>
        <end position="862"/>
    </location>
</feature>
<sequence length="873" mass="97014">MDAETSHWAILIGVNFHKEKPLQGCVRDVETMKHCLENYLDTGLKPPQIVTLTATCPDNPNATFPTEKPDSWPTYENVISNLEDITARAKPGDFVHIHYSGHGTRLQPDPESSKNDENTESLALVLFDPVEGSRYLFGSDLVNKLNNMVQKGLLLTIVLDCCFSGSVVRHGNLPDASIRTVPYDPNVDAAYPREPVSPPNHTMKPALRDTHVLPEWLINPEGYTILSACGPHQVAEELTIESGKAAGKKNGALSFFLAFTLISLWKSRTQITHQSLYQHLCVQFHVNWPRQTPMRYGNGHLSFFGKPRPGLDASFFPVFRKGEHDQLQLGAGLAHGVCEGDEFAIYPFDSPDDTSLDMRNIPYRLTANNVQSLASDLIGTEPVFRFYQTKPGWKARLLTRLSSCKVPVRLLPTVNDRTQWILSAEHRRFISLHAEDVEERTCLFNVTLNNGREYEILDDSYQSIVSLPAIPSQMQGASRHVTDILEHLAAFTHFKGIDNRTPDASFENSFKLRLADSNGQDLTELGMIEAKEEGVLCLTVENYGNRPIYVAVFDLGPEWQIDNLLSQEGGGGFGVFPPSTGVSSGKEQISWRMSIPQSYKKQGVRQCHDVLKVFVTSRASSFESMLLPKIPLSTTRSDGSCAKDYNRLSMFLSRLTVSSRSEYDSEDAWAVRDFFINTNAMVERNNKMLTCVPASSRNILSLQNWVNGNACLAREETAYLTYLNDLVSVTSSGDDMADIFKAWIEDKLVGLCRIFSKVRICNSYLKVWAKNDKDPQDISRDSNVYVFSGSFAAKAARALIASILILFLLAPAIICNSINGLTHRTIVVVTATILVVAALSSLTKARTVEIFIAGTTYATVLVVFISGTNLTTS</sequence>
<dbReference type="GO" id="GO:0006508">
    <property type="term" value="P:proteolysis"/>
    <property type="evidence" value="ECO:0007669"/>
    <property type="project" value="InterPro"/>
</dbReference>
<name>A0A2V1D4I9_9PLEO</name>
<dbReference type="InterPro" id="IPR050452">
    <property type="entry name" value="Metacaspase"/>
</dbReference>
<keyword evidence="2" id="KW-0472">Membrane</keyword>
<evidence type="ECO:0000259" key="4">
    <source>
        <dbReference type="Pfam" id="PF20237"/>
    </source>
</evidence>
<feature type="transmembrane region" description="Helical" evidence="2">
    <location>
        <begin position="795"/>
        <end position="814"/>
    </location>
</feature>
<evidence type="ECO:0000256" key="2">
    <source>
        <dbReference type="SAM" id="Phobius"/>
    </source>
</evidence>
<dbReference type="InterPro" id="IPR011600">
    <property type="entry name" value="Pept_C14_caspase"/>
</dbReference>
<dbReference type="PANTHER" id="PTHR48104:SF30">
    <property type="entry name" value="METACASPASE-1"/>
    <property type="match status" value="1"/>
</dbReference>
<proteinExistence type="inferred from homology"/>
<feature type="transmembrane region" description="Helical" evidence="2">
    <location>
        <begin position="850"/>
        <end position="870"/>
    </location>
</feature>
<evidence type="ECO:0000256" key="1">
    <source>
        <dbReference type="ARBA" id="ARBA00009005"/>
    </source>
</evidence>
<organism evidence="5 6">
    <name type="scientific">Periconia macrospinosa</name>
    <dbReference type="NCBI Taxonomy" id="97972"/>
    <lineage>
        <taxon>Eukaryota</taxon>
        <taxon>Fungi</taxon>
        <taxon>Dikarya</taxon>
        <taxon>Ascomycota</taxon>
        <taxon>Pezizomycotina</taxon>
        <taxon>Dothideomycetes</taxon>
        <taxon>Pleosporomycetidae</taxon>
        <taxon>Pleosporales</taxon>
        <taxon>Massarineae</taxon>
        <taxon>Periconiaceae</taxon>
        <taxon>Periconia</taxon>
    </lineage>
</organism>
<evidence type="ECO:0008006" key="7">
    <source>
        <dbReference type="Google" id="ProtNLM"/>
    </source>
</evidence>
<protein>
    <recommendedName>
        <fullName evidence="7">Caspase domain-containing protein</fullName>
    </recommendedName>
</protein>
<feature type="transmembrane region" description="Helical" evidence="2">
    <location>
        <begin position="826"/>
        <end position="844"/>
    </location>
</feature>